<dbReference type="Pfam" id="PF19127">
    <property type="entry name" value="Choline_bind_3"/>
    <property type="match status" value="1"/>
</dbReference>
<dbReference type="PROSITE" id="PS51170">
    <property type="entry name" value="CW"/>
    <property type="match status" value="1"/>
</dbReference>
<dbReference type="OrthoDB" id="2663432at2"/>
<comment type="caution">
    <text evidence="4">The sequence shown here is derived from an EMBL/GenBank/DDBJ whole genome shotgun (WGS) entry which is preliminary data.</text>
</comment>
<feature type="domain" description="Cadherin-like beta-sandwich-like" evidence="3">
    <location>
        <begin position="759"/>
        <end position="847"/>
    </location>
</feature>
<dbReference type="Pfam" id="PF01473">
    <property type="entry name" value="Choline_bind_1"/>
    <property type="match status" value="1"/>
</dbReference>
<dbReference type="STRING" id="137838.GCA_001458595_04045"/>
<accession>A0A2A7MLE6</accession>
<dbReference type="InterPro" id="IPR018337">
    <property type="entry name" value="Cell_wall/Cho-bd_repeat"/>
</dbReference>
<keyword evidence="5" id="KW-1185">Reference proteome</keyword>
<feature type="domain" description="Cadherin-like beta-sandwich-like" evidence="3">
    <location>
        <begin position="648"/>
        <end position="748"/>
    </location>
</feature>
<evidence type="ECO:0000256" key="2">
    <source>
        <dbReference type="PROSITE-ProRule" id="PRU00591"/>
    </source>
</evidence>
<organism evidence="4 5">
    <name type="scientific">Clostridium neonatale</name>
    <dbReference type="NCBI Taxonomy" id="137838"/>
    <lineage>
        <taxon>Bacteria</taxon>
        <taxon>Bacillati</taxon>
        <taxon>Bacillota</taxon>
        <taxon>Clostridia</taxon>
        <taxon>Eubacteriales</taxon>
        <taxon>Clostridiaceae</taxon>
        <taxon>Clostridium</taxon>
    </lineage>
</organism>
<evidence type="ECO:0000256" key="1">
    <source>
        <dbReference type="ARBA" id="ARBA00022737"/>
    </source>
</evidence>
<evidence type="ECO:0000259" key="3">
    <source>
        <dbReference type="Pfam" id="PF12733"/>
    </source>
</evidence>
<sequence>MSKKGKRILSLFVFFATIISFLPINLAINEEKANAAVQYKDVTVVGQTTQGREVQSISKGDKEFELKQGMPYVWVAVEKSKYNGVSDSELLTKMSAGETAVTDQQLILTAINGVDVSGASSYEMLNSKLKDKLGCELHVDGDASVVDAAKARFGSHTMTIGGKQYIGISIAGLPYGVNSVSYKIKETSVTKVKLEDGTEKLEAPKTETYPSGKSETITIYHATQIISSTIQDIDIISWIGENEQDFNNSDQTNNVKPFKYNDKAEKVEGYPLKYIFNIPDSTRTLKYIINFNGNVSGNAELLLNGNEITSQTQGNQVSGYLESQFDKAILIIRFQNSIGGDGNNLVKSYAMEINYNQLNVDNDYTLRDAGLTKYEYADEKDVIAYVEKEFTRDPNESDLTYVGNIHIDPRAKKISIDPKLGVTEGTIAFKYKDEDTVMKDGKLFVDFNGLNKVITIEGFKAQNGAITDYSKVLVRYRFNVITDGNGDENPIKLDFGDSAYLTQPGRETKIDFNEDRYTYDMYSKDRVDVTLTSPQTTKNEYIRVWFGKTTSSSQLVEAKESIKNNENTTPGSKKSNSLSNIDVADYQKMVVQSYYDKIEYEKDENGNDTTVVKSITPYKLGHEYVFYIQKNIDDSDNNEEISSDASLKDLEVESGKLVDSDGNKGFSSDKYAYTVTVPKKNESTEITAVTNAKVQEITATISETGDSYDMESGKALKIPLNGSGKTTVKIKVTATDKVSTKTYTLVINNNDKGSDSGLSNLIVDPGEYDFDPDEKTTKVRVELNVSKVEITPIPSDSKSKVYIDDEKFNGSPKVISLKGQQETEVEIEVVSEDGTTSKTYTVKIVRRDSDDVVEDTDDDDEDVFYDEYNECWVDTSKYEEWGKVKGKDVYFDKRGRQVKNSWITVGKYGDYKYYYLDAKGYKQSGWITDSTGKRYYLDPVTGERKSGYIFQDGKWYYLDESGTMHTGWLYDKKDNGWQYFLPSGQMVTNTSMSINGKVYNFGIDGKIF</sequence>
<feature type="repeat" description="Cell wall-binding" evidence="2">
    <location>
        <begin position="945"/>
        <end position="964"/>
    </location>
</feature>
<dbReference type="InterPro" id="IPR025883">
    <property type="entry name" value="Cadherin-like_domain"/>
</dbReference>
<name>A0A2A7MLE6_9CLOT</name>
<dbReference type="SUPFAM" id="SSF69360">
    <property type="entry name" value="Cell wall binding repeat"/>
    <property type="match status" value="1"/>
</dbReference>
<reference evidence="4 5" key="1">
    <citation type="submission" date="2017-10" db="EMBL/GenBank/DDBJ databases">
        <title>Effective Description of Clostridium neonatale sp. nov. linked to necrotizing enterocolitis in neonates and a clarification of species assignable to the genus Clostridium (Prazmowski 1880) emend. Lawson and Rainey 2016.</title>
        <authorList>
            <person name="Bernard K."/>
            <person name="Burdz T."/>
            <person name="Wiebe D."/>
            <person name="Balcewich B."/>
            <person name="Alfa M."/>
            <person name="Bernier A.-M."/>
        </authorList>
    </citation>
    <scope>NUCLEOTIDE SEQUENCE [LARGE SCALE GENOMIC DNA]</scope>
    <source>
        <strain evidence="4 5">LCDC99A005</strain>
    </source>
</reference>
<dbReference type="AlphaFoldDB" id="A0A2A7MLE6"/>
<gene>
    <name evidence="4" type="ORF">CQ394_12775</name>
</gene>
<dbReference type="Pfam" id="PF12733">
    <property type="entry name" value="Cadherin-like"/>
    <property type="match status" value="2"/>
</dbReference>
<dbReference type="Gene3D" id="2.10.270.10">
    <property type="entry name" value="Cholin Binding"/>
    <property type="match status" value="2"/>
</dbReference>
<dbReference type="RefSeq" id="WP_058296668.1">
    <property type="nucleotide sequence ID" value="NZ_CAMRXB010000043.1"/>
</dbReference>
<keyword evidence="1" id="KW-0677">Repeat</keyword>
<dbReference type="EMBL" id="PDCJ01000001">
    <property type="protein sequence ID" value="PEG32525.1"/>
    <property type="molecule type" value="Genomic_DNA"/>
</dbReference>
<proteinExistence type="predicted"/>
<evidence type="ECO:0000313" key="4">
    <source>
        <dbReference type="EMBL" id="PEG32525.1"/>
    </source>
</evidence>
<protein>
    <recommendedName>
        <fullName evidence="3">Cadherin-like beta-sandwich-like domain-containing protein</fullName>
    </recommendedName>
</protein>
<evidence type="ECO:0000313" key="5">
    <source>
        <dbReference type="Proteomes" id="UP000220840"/>
    </source>
</evidence>
<dbReference type="Proteomes" id="UP000220840">
    <property type="component" value="Unassembled WGS sequence"/>
</dbReference>